<sequence>MEKSKQKGKERN</sequence>
<reference evidence="1" key="1">
    <citation type="journal article" date="2023" name="GigaByte">
        <title>Genome assembly of the bearded iris, Iris pallida Lam.</title>
        <authorList>
            <person name="Bruccoleri R.E."/>
            <person name="Oakeley E.J."/>
            <person name="Faust A.M.E."/>
            <person name="Altorfer M."/>
            <person name="Dessus-Babus S."/>
            <person name="Burckhardt D."/>
            <person name="Oertli M."/>
            <person name="Naumann U."/>
            <person name="Petersen F."/>
            <person name="Wong J."/>
        </authorList>
    </citation>
    <scope>NUCLEOTIDE SEQUENCE</scope>
    <source>
        <strain evidence="1">GSM-AAB239-AS_SAM_17_03QT</strain>
    </source>
</reference>
<keyword evidence="2" id="KW-1185">Reference proteome</keyword>
<evidence type="ECO:0000313" key="1">
    <source>
        <dbReference type="EMBL" id="KAJ6852905.1"/>
    </source>
</evidence>
<proteinExistence type="predicted"/>
<reference evidence="1" key="2">
    <citation type="submission" date="2023-04" db="EMBL/GenBank/DDBJ databases">
        <authorList>
            <person name="Bruccoleri R.E."/>
            <person name="Oakeley E.J."/>
            <person name="Faust A.-M."/>
            <person name="Dessus-Babus S."/>
            <person name="Altorfer M."/>
            <person name="Burckhardt D."/>
            <person name="Oertli M."/>
            <person name="Naumann U."/>
            <person name="Petersen F."/>
            <person name="Wong J."/>
        </authorList>
    </citation>
    <scope>NUCLEOTIDE SEQUENCE</scope>
    <source>
        <strain evidence="1">GSM-AAB239-AS_SAM_17_03QT</strain>
        <tissue evidence="1">Leaf</tissue>
    </source>
</reference>
<dbReference type="Proteomes" id="UP001140949">
    <property type="component" value="Unassembled WGS sequence"/>
</dbReference>
<comment type="caution">
    <text evidence="1">The sequence shown here is derived from an EMBL/GenBank/DDBJ whole genome shotgun (WGS) entry which is preliminary data.</text>
</comment>
<organism evidence="1 2">
    <name type="scientific">Iris pallida</name>
    <name type="common">Sweet iris</name>
    <dbReference type="NCBI Taxonomy" id="29817"/>
    <lineage>
        <taxon>Eukaryota</taxon>
        <taxon>Viridiplantae</taxon>
        <taxon>Streptophyta</taxon>
        <taxon>Embryophyta</taxon>
        <taxon>Tracheophyta</taxon>
        <taxon>Spermatophyta</taxon>
        <taxon>Magnoliopsida</taxon>
        <taxon>Liliopsida</taxon>
        <taxon>Asparagales</taxon>
        <taxon>Iridaceae</taxon>
        <taxon>Iridoideae</taxon>
        <taxon>Irideae</taxon>
        <taxon>Iris</taxon>
    </lineage>
</organism>
<name>A0AAX6IKJ3_IRIPA</name>
<protein>
    <submittedName>
        <fullName evidence="1">Uncharacterized protein</fullName>
    </submittedName>
</protein>
<accession>A0AAX6IKJ3</accession>
<gene>
    <name evidence="1" type="ORF">M6B38_252915</name>
</gene>
<dbReference type="EMBL" id="JANAVB010001399">
    <property type="protein sequence ID" value="KAJ6852905.1"/>
    <property type="molecule type" value="Genomic_DNA"/>
</dbReference>
<evidence type="ECO:0000313" key="2">
    <source>
        <dbReference type="Proteomes" id="UP001140949"/>
    </source>
</evidence>